<feature type="transmembrane region" description="Helical" evidence="6">
    <location>
        <begin position="265"/>
        <end position="284"/>
    </location>
</feature>
<feature type="transmembrane region" description="Helical" evidence="6">
    <location>
        <begin position="374"/>
        <end position="393"/>
    </location>
</feature>
<dbReference type="Proteomes" id="UP001652582">
    <property type="component" value="Chromosome 13"/>
</dbReference>
<dbReference type="InterPro" id="IPR013604">
    <property type="entry name" value="7TM_chemorcpt"/>
</dbReference>
<evidence type="ECO:0000256" key="3">
    <source>
        <dbReference type="ARBA" id="ARBA00022692"/>
    </source>
</evidence>
<proteinExistence type="inferred from homology"/>
<comment type="subcellular location">
    <subcellularLocation>
        <location evidence="1 6">Cell membrane</location>
        <topology evidence="1 6">Multi-pass membrane protein</topology>
    </subcellularLocation>
</comment>
<evidence type="ECO:0000313" key="7">
    <source>
        <dbReference type="Proteomes" id="UP001652582"/>
    </source>
</evidence>
<evidence type="ECO:0000256" key="1">
    <source>
        <dbReference type="ARBA" id="ARBA00004651"/>
    </source>
</evidence>
<protein>
    <recommendedName>
        <fullName evidence="6">Gustatory receptor</fullName>
    </recommendedName>
</protein>
<dbReference type="RefSeq" id="XP_052740936.1">
    <property type="nucleotide sequence ID" value="XM_052884976.1"/>
</dbReference>
<evidence type="ECO:0000256" key="6">
    <source>
        <dbReference type="RuleBase" id="RU363108"/>
    </source>
</evidence>
<keyword evidence="5 6" id="KW-0472">Membrane</keyword>
<feature type="transmembrane region" description="Helical" evidence="6">
    <location>
        <begin position="296"/>
        <end position="315"/>
    </location>
</feature>
<gene>
    <name evidence="8" type="primary">LOC128198641</name>
</gene>
<sequence length="396" mass="46063">MKGTKLEPILFMLRPIIIIENIFGKFRYRKLCGNIDTINKTMKCYAILTLLVPVTMYIINFANTVLYNTFTETDNAVDVVDEVSAMVTVIQHIISTIMFLYYSENNVRIIKLIVDIDNILNISHNKQTYKDSRKRIQIIISLITFIYLFAEFFNFLVCDSASLVREAIILFIDFERHLEVLSFCIFITTIKNRVQVVNSHLEQVIKIKHQSHVRDIAASDLRNQTNVINIQFAINNHSIIHTLATSYDLIGEACNEINKTFNFNIFRALVSTFMYIIITIWATIYDIGTTETSKSLTHMISTCIIEILSVILMSYTCEIMLLKRKSTMILVNEIVMDYELTRQMRIQAKAFMELIELWSLKIYAHDMFIIDIKLLLKFISVSTTYLIVLIQVSHFF</sequence>
<keyword evidence="2 6" id="KW-1003">Cell membrane</keyword>
<evidence type="ECO:0000256" key="4">
    <source>
        <dbReference type="ARBA" id="ARBA00022989"/>
    </source>
</evidence>
<dbReference type="Pfam" id="PF08395">
    <property type="entry name" value="7tm_7"/>
    <property type="match status" value="1"/>
</dbReference>
<keyword evidence="6" id="KW-0807">Transducer</keyword>
<dbReference type="GeneID" id="128198641"/>
<comment type="function">
    <text evidence="6">Gustatory receptor which mediates acceptance or avoidance behavior, depending on its substrates.</text>
</comment>
<reference evidence="8" key="1">
    <citation type="submission" date="2025-08" db="UniProtKB">
        <authorList>
            <consortium name="RefSeq"/>
        </authorList>
    </citation>
    <scope>IDENTIFICATION</scope>
</reference>
<comment type="caution">
    <text evidence="6">Lacks conserved residue(s) required for the propagation of feature annotation.</text>
</comment>
<keyword evidence="6" id="KW-0675">Receptor</keyword>
<keyword evidence="3 6" id="KW-0812">Transmembrane</keyword>
<evidence type="ECO:0000313" key="8">
    <source>
        <dbReference type="RefSeq" id="XP_052740936.1"/>
    </source>
</evidence>
<evidence type="ECO:0000256" key="5">
    <source>
        <dbReference type="ARBA" id="ARBA00023136"/>
    </source>
</evidence>
<feature type="transmembrane region" description="Helical" evidence="6">
    <location>
        <begin position="136"/>
        <end position="156"/>
    </location>
</feature>
<keyword evidence="4 6" id="KW-1133">Transmembrane helix</keyword>
<keyword evidence="7" id="KW-1185">Reference proteome</keyword>
<feature type="transmembrane region" description="Helical" evidence="6">
    <location>
        <begin position="44"/>
        <end position="63"/>
    </location>
</feature>
<organism evidence="7 8">
    <name type="scientific">Bicyclus anynana</name>
    <name type="common">Squinting bush brown butterfly</name>
    <dbReference type="NCBI Taxonomy" id="110368"/>
    <lineage>
        <taxon>Eukaryota</taxon>
        <taxon>Metazoa</taxon>
        <taxon>Ecdysozoa</taxon>
        <taxon>Arthropoda</taxon>
        <taxon>Hexapoda</taxon>
        <taxon>Insecta</taxon>
        <taxon>Pterygota</taxon>
        <taxon>Neoptera</taxon>
        <taxon>Endopterygota</taxon>
        <taxon>Lepidoptera</taxon>
        <taxon>Glossata</taxon>
        <taxon>Ditrysia</taxon>
        <taxon>Papilionoidea</taxon>
        <taxon>Nymphalidae</taxon>
        <taxon>Satyrinae</taxon>
        <taxon>Satyrini</taxon>
        <taxon>Mycalesina</taxon>
        <taxon>Bicyclus</taxon>
    </lineage>
</organism>
<accession>A0ABM3LPH7</accession>
<comment type="similarity">
    <text evidence="6">Belongs to the insect chemoreceptor superfamily. Gustatory receptor (GR) family.</text>
</comment>
<name>A0ABM3LPH7_BICAN</name>
<evidence type="ECO:0000256" key="2">
    <source>
        <dbReference type="ARBA" id="ARBA00022475"/>
    </source>
</evidence>
<feature type="transmembrane region" description="Helical" evidence="6">
    <location>
        <begin position="6"/>
        <end position="23"/>
    </location>
</feature>